<dbReference type="PANTHER" id="PTHR37984:SF12">
    <property type="entry name" value="RIBONUCLEASE H"/>
    <property type="match status" value="1"/>
</dbReference>
<dbReference type="InterPro" id="IPR036397">
    <property type="entry name" value="RNaseH_sf"/>
</dbReference>
<name>A0A3B1AVI0_9ZZZZ</name>
<dbReference type="Pfam" id="PF00665">
    <property type="entry name" value="rve"/>
    <property type="match status" value="1"/>
</dbReference>
<accession>A0A3B1AVI0</accession>
<protein>
    <recommendedName>
        <fullName evidence="1">Integrase catalytic domain-containing protein</fullName>
    </recommendedName>
</protein>
<dbReference type="InterPro" id="IPR050951">
    <property type="entry name" value="Retrovirus_Pol_polyprotein"/>
</dbReference>
<evidence type="ECO:0000313" key="2">
    <source>
        <dbReference type="EMBL" id="VAX07762.1"/>
    </source>
</evidence>
<gene>
    <name evidence="2" type="ORF">MNBD_ALPHA03-430</name>
</gene>
<evidence type="ECO:0000259" key="1">
    <source>
        <dbReference type="PROSITE" id="PS50994"/>
    </source>
</evidence>
<dbReference type="PANTHER" id="PTHR37984">
    <property type="entry name" value="PROTEIN CBG26694"/>
    <property type="match status" value="1"/>
</dbReference>
<dbReference type="GO" id="GO:0015074">
    <property type="term" value="P:DNA integration"/>
    <property type="evidence" value="ECO:0007669"/>
    <property type="project" value="InterPro"/>
</dbReference>
<organism evidence="2">
    <name type="scientific">hydrothermal vent metagenome</name>
    <dbReference type="NCBI Taxonomy" id="652676"/>
    <lineage>
        <taxon>unclassified sequences</taxon>
        <taxon>metagenomes</taxon>
        <taxon>ecological metagenomes</taxon>
    </lineage>
</organism>
<dbReference type="GO" id="GO:0003676">
    <property type="term" value="F:nucleic acid binding"/>
    <property type="evidence" value="ECO:0007669"/>
    <property type="project" value="InterPro"/>
</dbReference>
<reference evidence="2" key="1">
    <citation type="submission" date="2018-06" db="EMBL/GenBank/DDBJ databases">
        <authorList>
            <person name="Zhirakovskaya E."/>
        </authorList>
    </citation>
    <scope>NUCLEOTIDE SEQUENCE</scope>
</reference>
<dbReference type="EMBL" id="UOFW01000215">
    <property type="protein sequence ID" value="VAX07762.1"/>
    <property type="molecule type" value="Genomic_DNA"/>
</dbReference>
<dbReference type="SUPFAM" id="SSF53098">
    <property type="entry name" value="Ribonuclease H-like"/>
    <property type="match status" value="1"/>
</dbReference>
<dbReference type="Gene3D" id="3.30.420.10">
    <property type="entry name" value="Ribonuclease H-like superfamily/Ribonuclease H"/>
    <property type="match status" value="1"/>
</dbReference>
<feature type="non-terminal residue" evidence="2">
    <location>
        <position position="194"/>
    </location>
</feature>
<sequence length="194" mass="22316">MLMAIPCKSEDTDTTIACLATLFKWYGPPLVIKSDNGSGFKSDKMKEYLEKQNVLQLFSPRGTPSYNGSVEAGVGSLKTRAVFEAARNDRPGLWVCDDIEAARCQMNLTKKIDSVKQPTPNELWKTRLRLSEKERELFNQLYRELETAERKEQGYIPNIDLNHWDQSKLDRVAISKALIELNYLFVRRRRITPS</sequence>
<dbReference type="AlphaFoldDB" id="A0A3B1AVI0"/>
<dbReference type="InterPro" id="IPR001584">
    <property type="entry name" value="Integrase_cat-core"/>
</dbReference>
<proteinExistence type="predicted"/>
<feature type="domain" description="Integrase catalytic" evidence="1">
    <location>
        <begin position="1"/>
        <end position="128"/>
    </location>
</feature>
<dbReference type="PROSITE" id="PS50994">
    <property type="entry name" value="INTEGRASE"/>
    <property type="match status" value="1"/>
</dbReference>
<dbReference type="InterPro" id="IPR012337">
    <property type="entry name" value="RNaseH-like_sf"/>
</dbReference>